<dbReference type="EMBL" id="JAJOMB010000011">
    <property type="protein sequence ID" value="MCD5313306.1"/>
    <property type="molecule type" value="Genomic_DNA"/>
</dbReference>
<organism evidence="1 2">
    <name type="scientific">Kineosporia babensis</name>
    <dbReference type="NCBI Taxonomy" id="499548"/>
    <lineage>
        <taxon>Bacteria</taxon>
        <taxon>Bacillati</taxon>
        <taxon>Actinomycetota</taxon>
        <taxon>Actinomycetes</taxon>
        <taxon>Kineosporiales</taxon>
        <taxon>Kineosporiaceae</taxon>
        <taxon>Kineosporia</taxon>
    </lineage>
</organism>
<evidence type="ECO:0000313" key="2">
    <source>
        <dbReference type="Proteomes" id="UP001138997"/>
    </source>
</evidence>
<reference evidence="1" key="1">
    <citation type="submission" date="2021-11" db="EMBL/GenBank/DDBJ databases">
        <title>Streptomyces corallinus and Kineosporia corallina sp. nov., two new coral-derived marine actinobacteria.</title>
        <authorList>
            <person name="Buangrab K."/>
            <person name="Sutthacheep M."/>
            <person name="Yeemin T."/>
            <person name="Harunari E."/>
            <person name="Igarashi Y."/>
            <person name="Sripreechasak P."/>
            <person name="Kanchanasin P."/>
            <person name="Tanasupawat S."/>
            <person name="Phongsopitanun W."/>
        </authorList>
    </citation>
    <scope>NUCLEOTIDE SEQUENCE</scope>
    <source>
        <strain evidence="1">JCM 31032</strain>
    </source>
</reference>
<gene>
    <name evidence="1" type="ORF">LR394_20570</name>
</gene>
<protein>
    <submittedName>
        <fullName evidence="1">Uncharacterized protein</fullName>
    </submittedName>
</protein>
<keyword evidence="2" id="KW-1185">Reference proteome</keyword>
<dbReference type="Proteomes" id="UP001138997">
    <property type="component" value="Unassembled WGS sequence"/>
</dbReference>
<proteinExistence type="predicted"/>
<comment type="caution">
    <text evidence="1">The sequence shown here is derived from an EMBL/GenBank/DDBJ whole genome shotgun (WGS) entry which is preliminary data.</text>
</comment>
<name>A0A9X1NGC6_9ACTN</name>
<accession>A0A9X1NGC6</accession>
<dbReference type="AlphaFoldDB" id="A0A9X1NGC6"/>
<evidence type="ECO:0000313" key="1">
    <source>
        <dbReference type="EMBL" id="MCD5313306.1"/>
    </source>
</evidence>
<dbReference type="RefSeq" id="WP_231444377.1">
    <property type="nucleotide sequence ID" value="NZ_JAJOMB010000011.1"/>
</dbReference>
<sequence length="105" mass="10464">MSTALGAAFGAALVLQPRRILALTGTDPDLPGVTTAARILGARHLAQAAVVASAPSRFRAARWAAWVDGLHAASMLALAATAPDYRRAALTSAGVAGALSAAASM</sequence>